<dbReference type="InterPro" id="IPR014284">
    <property type="entry name" value="RNA_pol_sigma-70_dom"/>
</dbReference>
<gene>
    <name evidence="6" type="ORF">OIH86_02265</name>
</gene>
<organism evidence="6 7">
    <name type="scientific">Metabacillus halosaccharovorans</name>
    <dbReference type="NCBI Taxonomy" id="930124"/>
    <lineage>
        <taxon>Bacteria</taxon>
        <taxon>Bacillati</taxon>
        <taxon>Bacillota</taxon>
        <taxon>Bacilli</taxon>
        <taxon>Bacillales</taxon>
        <taxon>Bacillaceae</taxon>
        <taxon>Metabacillus</taxon>
    </lineage>
</organism>
<sequence>MYEDARFEELHQQFEPMIYHVMRKLGIYKNKHEFYQVGCIALWEASLRFNKEKGEFKSYAYSYMLGRMKSALTENKKKEERESQSEDIWVEDETTYDDFSTILWESLFKNVSSVLSENQCKWVKAYCLYGNTPSEIAEDEGVSVAAVKGWRKEAIGKMREYFNRKDSGET</sequence>
<comment type="caution">
    <text evidence="6">The sequence shown here is derived from an EMBL/GenBank/DDBJ whole genome shotgun (WGS) entry which is preliminary data.</text>
</comment>
<dbReference type="SUPFAM" id="SSF88946">
    <property type="entry name" value="Sigma2 domain of RNA polymerase sigma factors"/>
    <property type="match status" value="1"/>
</dbReference>
<dbReference type="InterPro" id="IPR007627">
    <property type="entry name" value="RNA_pol_sigma70_r2"/>
</dbReference>
<proteinExistence type="predicted"/>
<dbReference type="NCBIfam" id="TIGR02937">
    <property type="entry name" value="sigma70-ECF"/>
    <property type="match status" value="1"/>
</dbReference>
<evidence type="ECO:0000256" key="4">
    <source>
        <dbReference type="ARBA" id="ARBA00023163"/>
    </source>
</evidence>
<dbReference type="Pfam" id="PF04542">
    <property type="entry name" value="Sigma70_r2"/>
    <property type="match status" value="1"/>
</dbReference>
<evidence type="ECO:0000256" key="1">
    <source>
        <dbReference type="ARBA" id="ARBA00023015"/>
    </source>
</evidence>
<dbReference type="Gene3D" id="1.10.10.10">
    <property type="entry name" value="Winged helix-like DNA-binding domain superfamily/Winged helix DNA-binding domain"/>
    <property type="match status" value="1"/>
</dbReference>
<protein>
    <submittedName>
        <fullName evidence="6">Sigma-70 family RNA polymerase sigma factor</fullName>
    </submittedName>
</protein>
<evidence type="ECO:0000313" key="6">
    <source>
        <dbReference type="EMBL" id="MCV9884472.1"/>
    </source>
</evidence>
<dbReference type="InterPro" id="IPR013325">
    <property type="entry name" value="RNA_pol_sigma_r2"/>
</dbReference>
<keyword evidence="1" id="KW-0805">Transcription regulation</keyword>
<keyword evidence="2" id="KW-0731">Sigma factor</keyword>
<dbReference type="InterPro" id="IPR013324">
    <property type="entry name" value="RNA_pol_sigma_r3/r4-like"/>
</dbReference>
<keyword evidence="7" id="KW-1185">Reference proteome</keyword>
<keyword evidence="4" id="KW-0804">Transcription</keyword>
<dbReference type="SUPFAM" id="SSF88659">
    <property type="entry name" value="Sigma3 and sigma4 domains of RNA polymerase sigma factors"/>
    <property type="match status" value="1"/>
</dbReference>
<dbReference type="Gene3D" id="1.10.1740.10">
    <property type="match status" value="1"/>
</dbReference>
<dbReference type="EMBL" id="JAOYEY010000019">
    <property type="protein sequence ID" value="MCV9884472.1"/>
    <property type="molecule type" value="Genomic_DNA"/>
</dbReference>
<keyword evidence="3" id="KW-0238">DNA-binding</keyword>
<dbReference type="Proteomes" id="UP001526147">
    <property type="component" value="Unassembled WGS sequence"/>
</dbReference>
<evidence type="ECO:0000313" key="7">
    <source>
        <dbReference type="Proteomes" id="UP001526147"/>
    </source>
</evidence>
<accession>A0ABT3DCN6</accession>
<evidence type="ECO:0000256" key="2">
    <source>
        <dbReference type="ARBA" id="ARBA00023082"/>
    </source>
</evidence>
<reference evidence="6 7" key="1">
    <citation type="submission" date="2022-10" db="EMBL/GenBank/DDBJ databases">
        <title>Draft genome assembly of moderately radiation resistant bacterium Metabacillus halosaccharovorans.</title>
        <authorList>
            <person name="Pal S."/>
            <person name="Gopinathan A."/>
        </authorList>
    </citation>
    <scope>NUCLEOTIDE SEQUENCE [LARGE SCALE GENOMIC DNA]</scope>
    <source>
        <strain evidence="6 7">VITHBRA001</strain>
    </source>
</reference>
<evidence type="ECO:0000259" key="5">
    <source>
        <dbReference type="Pfam" id="PF04542"/>
    </source>
</evidence>
<name>A0ABT3DCN6_9BACI</name>
<feature type="domain" description="RNA polymerase sigma-70 region 2" evidence="5">
    <location>
        <begin position="11"/>
        <end position="76"/>
    </location>
</feature>
<dbReference type="RefSeq" id="WP_264141428.1">
    <property type="nucleotide sequence ID" value="NZ_JAOYEY010000019.1"/>
</dbReference>
<dbReference type="PANTHER" id="PTHR30385">
    <property type="entry name" value="SIGMA FACTOR F FLAGELLAR"/>
    <property type="match status" value="1"/>
</dbReference>
<dbReference type="InterPro" id="IPR036388">
    <property type="entry name" value="WH-like_DNA-bd_sf"/>
</dbReference>
<evidence type="ECO:0000256" key="3">
    <source>
        <dbReference type="ARBA" id="ARBA00023125"/>
    </source>
</evidence>